<dbReference type="InterPro" id="IPR004089">
    <property type="entry name" value="MCPsignal_dom"/>
</dbReference>
<comment type="subcellular location">
    <subcellularLocation>
        <location evidence="1">Membrane</location>
    </subcellularLocation>
</comment>
<evidence type="ECO:0000313" key="8">
    <source>
        <dbReference type="EMBL" id="CAI8876501.1"/>
    </source>
</evidence>
<feature type="domain" description="Methyl-accepting transducer" evidence="6">
    <location>
        <begin position="401"/>
        <end position="658"/>
    </location>
</feature>
<dbReference type="SMART" id="SM00283">
    <property type="entry name" value="MA"/>
    <property type="match status" value="1"/>
</dbReference>
<evidence type="ECO:0000256" key="3">
    <source>
        <dbReference type="ARBA" id="ARBA00029447"/>
    </source>
</evidence>
<dbReference type="Proteomes" id="UP001158598">
    <property type="component" value="Chromosome"/>
</dbReference>
<evidence type="ECO:0000259" key="7">
    <source>
        <dbReference type="PROSITE" id="PS50885"/>
    </source>
</evidence>
<keyword evidence="5" id="KW-0812">Transmembrane</keyword>
<dbReference type="Pfam" id="PF00015">
    <property type="entry name" value="MCPsignal"/>
    <property type="match status" value="1"/>
</dbReference>
<dbReference type="Pfam" id="PF00672">
    <property type="entry name" value="HAMP"/>
    <property type="match status" value="1"/>
</dbReference>
<comment type="similarity">
    <text evidence="3">Belongs to the methyl-accepting chemotaxis (MCP) protein family.</text>
</comment>
<keyword evidence="2 4" id="KW-0807">Transducer</keyword>
<name>A0AA35UX93_METCP</name>
<dbReference type="RefSeq" id="WP_256996458.1">
    <property type="nucleotide sequence ID" value="NZ_CP079097.1"/>
</dbReference>
<dbReference type="GO" id="GO:0007165">
    <property type="term" value="P:signal transduction"/>
    <property type="evidence" value="ECO:0007669"/>
    <property type="project" value="UniProtKB-KW"/>
</dbReference>
<dbReference type="SUPFAM" id="SSF58104">
    <property type="entry name" value="Methyl-accepting chemotaxis protein (MCP) signaling domain"/>
    <property type="match status" value="1"/>
</dbReference>
<accession>A0AA35UX93</accession>
<dbReference type="Gene3D" id="1.10.287.950">
    <property type="entry name" value="Methyl-accepting chemotaxis protein"/>
    <property type="match status" value="1"/>
</dbReference>
<dbReference type="SMART" id="SM00304">
    <property type="entry name" value="HAMP"/>
    <property type="match status" value="1"/>
</dbReference>
<dbReference type="PANTHER" id="PTHR32089:SF120">
    <property type="entry name" value="METHYL-ACCEPTING CHEMOTAXIS PROTEIN TLPQ"/>
    <property type="match status" value="1"/>
</dbReference>
<gene>
    <name evidence="8" type="ORF">MCNOR_2977</name>
</gene>
<keyword evidence="5" id="KW-0472">Membrane</keyword>
<sequence length="674" mass="73375">MKFTVSWLEQGTIGGRILRWFLVLATVPAIVLTVVTNNLSAEALRDRVQGELMFIALSKAEDVETYAYERIRAAVVLRNDRYLVSSINALQKYRREPGRYARELQAFDGEIRPVLDFMIENLAFRNLIAFDPRGEVLYQSHPVQQLGNNLFEGLLKESPLAKAVLHATTLLDAEISDFGAYPGGDKPVGYVVTPLFDSGGELVAIIALQLDTDEVFAPFLDYSGLGNTGQTIVGLLDHNEIRIISPLRNQPDAAQKLRIQMGGSQGQGIQKAVLGNRDFGEIPGIFKEPVLASWTYLPSFRWGLSVQMDVGEALALVDTQRLVNGGLLALLLIPTALAASLVSRTISRPVGEAIAAAETVAAGDLTANLDSDRNDETGKLLRALGRMTSYLNSLVGQVQKSIIELVSTSNTLTAMNRAQEEDISAFGATTNQIAAASREISATSEELLRTMADVTRMAGSTAEMANAGRNELTDMEQVMHTLAESTGSIADKLNAISARASDISAMTTTIKRVAEQTNLLSLNASIEAEKAGEFGLGFSVVAREIRRLADQTAVATLDIETVVREMHAAVSIGVMEMDKFSEQVRRGVDETRRISQQFSRIIEQVGELTPRFDAVHEGMRSQSAGALQIRDAMVALSESAMQSARALEETNRASQRLETAIAELRKEIAIFRLS</sequence>
<organism evidence="8 9">
    <name type="scientific">Methylococcus capsulatus</name>
    <dbReference type="NCBI Taxonomy" id="414"/>
    <lineage>
        <taxon>Bacteria</taxon>
        <taxon>Pseudomonadati</taxon>
        <taxon>Pseudomonadota</taxon>
        <taxon>Gammaproteobacteria</taxon>
        <taxon>Methylococcales</taxon>
        <taxon>Methylococcaceae</taxon>
        <taxon>Methylococcus</taxon>
    </lineage>
</organism>
<evidence type="ECO:0000259" key="6">
    <source>
        <dbReference type="PROSITE" id="PS50111"/>
    </source>
</evidence>
<proteinExistence type="inferred from homology"/>
<keyword evidence="5" id="KW-1133">Transmembrane helix</keyword>
<dbReference type="EMBL" id="OX458332">
    <property type="protein sequence ID" value="CAI8876501.1"/>
    <property type="molecule type" value="Genomic_DNA"/>
</dbReference>
<feature type="transmembrane region" description="Helical" evidence="5">
    <location>
        <begin position="20"/>
        <end position="39"/>
    </location>
</feature>
<dbReference type="InterPro" id="IPR003660">
    <property type="entry name" value="HAMP_dom"/>
</dbReference>
<evidence type="ECO:0000256" key="1">
    <source>
        <dbReference type="ARBA" id="ARBA00004370"/>
    </source>
</evidence>
<dbReference type="AlphaFoldDB" id="A0AA35UX93"/>
<reference evidence="8" key="1">
    <citation type="submission" date="2023-03" db="EMBL/GenBank/DDBJ databases">
        <authorList>
            <person name="Pearce D."/>
        </authorList>
    </citation>
    <scope>NUCLEOTIDE SEQUENCE</scope>
    <source>
        <strain evidence="8">Mc</strain>
    </source>
</reference>
<feature type="domain" description="HAMP" evidence="7">
    <location>
        <begin position="344"/>
        <end position="396"/>
    </location>
</feature>
<dbReference type="PROSITE" id="PS50111">
    <property type="entry name" value="CHEMOTAXIS_TRANSDUC_2"/>
    <property type="match status" value="1"/>
</dbReference>
<evidence type="ECO:0000256" key="2">
    <source>
        <dbReference type="ARBA" id="ARBA00023224"/>
    </source>
</evidence>
<dbReference type="PANTHER" id="PTHR32089">
    <property type="entry name" value="METHYL-ACCEPTING CHEMOTAXIS PROTEIN MCPB"/>
    <property type="match status" value="1"/>
</dbReference>
<dbReference type="PROSITE" id="PS50885">
    <property type="entry name" value="HAMP"/>
    <property type="match status" value="1"/>
</dbReference>
<dbReference type="GO" id="GO:0016020">
    <property type="term" value="C:membrane"/>
    <property type="evidence" value="ECO:0007669"/>
    <property type="project" value="UniProtKB-SubCell"/>
</dbReference>
<evidence type="ECO:0000256" key="4">
    <source>
        <dbReference type="PROSITE-ProRule" id="PRU00284"/>
    </source>
</evidence>
<evidence type="ECO:0000313" key="9">
    <source>
        <dbReference type="Proteomes" id="UP001158598"/>
    </source>
</evidence>
<dbReference type="GO" id="GO:0006935">
    <property type="term" value="P:chemotaxis"/>
    <property type="evidence" value="ECO:0007669"/>
    <property type="project" value="UniProtKB-ARBA"/>
</dbReference>
<protein>
    <submittedName>
        <fullName evidence="8">Methyl-accepting chemotaxis protein WspA</fullName>
    </submittedName>
</protein>
<evidence type="ECO:0000256" key="5">
    <source>
        <dbReference type="SAM" id="Phobius"/>
    </source>
</evidence>